<dbReference type="EC" id="6.3.2.2" evidence="5"/>
<gene>
    <name evidence="6" type="ordered locus">RER_57480</name>
</gene>
<proteinExistence type="inferred from homology"/>
<dbReference type="KEGG" id="rer:RER_57480"/>
<keyword evidence="2 5" id="KW-0547">Nucleotide-binding</keyword>
<sequence length="387" mass="42185">MRGRPMNGKSTPDLFSVGTPTLGVEEEFLLCDPQTGRPSLRNSEVAAAGRELGISLQLELTRCQVETSTSIGNHIRDLRDQLCESRALTADAAARVGCQLIAVGTPFYDPPVDEITQKSRYQRMAGQFGAITEGVMCGCHIHVGVEDRERSVQIINHLRPWLPTLLALTANSPISGGRDTGYASWRYVLFGRWPSSGPPPFFESVGHYEDAVAAMLETGVILDPHMVYWDVRMSDHLPTVEIRISDVPATVEETMTLATLVQALVGTASAAITKGEVAPAVDQELLRAACWRAARDGLDGRSLDVESVRLLTAHQAVRRLVDHVEPALTAFGEFEQVTASLDKVFSNGNGAIMQRRQLARRSRVADVIDECARRTFEGCSSQGGSEL</sequence>
<dbReference type="eggNOG" id="COG2170">
    <property type="taxonomic scope" value="Bacteria"/>
</dbReference>
<dbReference type="Gene3D" id="3.30.590.20">
    <property type="match status" value="1"/>
</dbReference>
<dbReference type="SUPFAM" id="SSF55931">
    <property type="entry name" value="Glutamine synthetase/guanido kinase"/>
    <property type="match status" value="1"/>
</dbReference>
<comment type="function">
    <text evidence="5">ATP-dependent carboxylate-amine ligase which exhibits weak glutamate--cysteine ligase activity.</text>
</comment>
<dbReference type="GO" id="GO:0042398">
    <property type="term" value="P:modified amino acid biosynthetic process"/>
    <property type="evidence" value="ECO:0007669"/>
    <property type="project" value="InterPro"/>
</dbReference>
<evidence type="ECO:0000256" key="2">
    <source>
        <dbReference type="ARBA" id="ARBA00022741"/>
    </source>
</evidence>
<dbReference type="GO" id="GO:0004357">
    <property type="term" value="F:glutamate-cysteine ligase activity"/>
    <property type="evidence" value="ECO:0007669"/>
    <property type="project" value="UniProtKB-EC"/>
</dbReference>
<keyword evidence="1 5" id="KW-0436">Ligase</keyword>
<evidence type="ECO:0000256" key="3">
    <source>
        <dbReference type="ARBA" id="ARBA00022840"/>
    </source>
</evidence>
<reference evidence="7" key="1">
    <citation type="submission" date="2005-03" db="EMBL/GenBank/DDBJ databases">
        <title>Comparison of the complete genome sequences of Rhodococcus erythropolis PR4 and Rhodococcus opacus B4.</title>
        <authorList>
            <person name="Takarada H."/>
            <person name="Sekine M."/>
            <person name="Hosoyama A."/>
            <person name="Yamada R."/>
            <person name="Fujisawa T."/>
            <person name="Omata S."/>
            <person name="Shimizu A."/>
            <person name="Tsukatani N."/>
            <person name="Tanikawa S."/>
            <person name="Fujita N."/>
            <person name="Harayama S."/>
        </authorList>
    </citation>
    <scope>NUCLEOTIDE SEQUENCE [LARGE SCALE GENOMIC DNA]</scope>
    <source>
        <strain evidence="7">PR4 / NBRC 100887</strain>
    </source>
</reference>
<dbReference type="NCBIfam" id="TIGR02050">
    <property type="entry name" value="gshA_cyan_rel"/>
    <property type="match status" value="1"/>
</dbReference>
<dbReference type="PANTHER" id="PTHR36510">
    <property type="entry name" value="GLUTAMATE--CYSTEINE LIGASE 2-RELATED"/>
    <property type="match status" value="1"/>
</dbReference>
<evidence type="ECO:0000256" key="5">
    <source>
        <dbReference type="HAMAP-Rule" id="MF_01609"/>
    </source>
</evidence>
<dbReference type="Pfam" id="PF04107">
    <property type="entry name" value="GCS2"/>
    <property type="match status" value="1"/>
</dbReference>
<protein>
    <recommendedName>
        <fullName evidence="5">Putative glutamate--cysteine ligase 2</fullName>
        <ecNumber evidence="5">6.3.2.2</ecNumber>
    </recommendedName>
    <alternativeName>
        <fullName evidence="5">Gamma-glutamylcysteine synthetase 2</fullName>
        <shortName evidence="5">GCS 2</shortName>
        <shortName evidence="5">Gamma-GCS 2</shortName>
    </alternativeName>
</protein>
<evidence type="ECO:0000256" key="4">
    <source>
        <dbReference type="ARBA" id="ARBA00048819"/>
    </source>
</evidence>
<comment type="similarity">
    <text evidence="5">Belongs to the glutamate--cysteine ligase type 2 family. YbdK subfamily.</text>
</comment>
<dbReference type="PANTHER" id="PTHR36510:SF1">
    <property type="entry name" value="GLUTAMATE--CYSTEINE LIGASE 2-RELATED"/>
    <property type="match status" value="1"/>
</dbReference>
<organism evidence="6 7">
    <name type="scientific">Rhodococcus erythropolis (strain PR4 / NBRC 100887)</name>
    <dbReference type="NCBI Taxonomy" id="234621"/>
    <lineage>
        <taxon>Bacteria</taxon>
        <taxon>Bacillati</taxon>
        <taxon>Actinomycetota</taxon>
        <taxon>Actinomycetes</taxon>
        <taxon>Mycobacteriales</taxon>
        <taxon>Nocardiaceae</taxon>
        <taxon>Rhodococcus</taxon>
        <taxon>Rhodococcus erythropolis group</taxon>
    </lineage>
</organism>
<dbReference type="AlphaFoldDB" id="C0ZU40"/>
<dbReference type="GO" id="GO:0005524">
    <property type="term" value="F:ATP binding"/>
    <property type="evidence" value="ECO:0007669"/>
    <property type="project" value="UniProtKB-KW"/>
</dbReference>
<accession>C0ZU40</accession>
<dbReference type="NCBIfam" id="NF010041">
    <property type="entry name" value="PRK13517.1-1"/>
    <property type="match status" value="1"/>
</dbReference>
<dbReference type="InterPro" id="IPR006336">
    <property type="entry name" value="GCS2"/>
</dbReference>
<comment type="catalytic activity">
    <reaction evidence="4 5">
        <text>L-cysteine + L-glutamate + ATP = gamma-L-glutamyl-L-cysteine + ADP + phosphate + H(+)</text>
        <dbReference type="Rhea" id="RHEA:13285"/>
        <dbReference type="ChEBI" id="CHEBI:15378"/>
        <dbReference type="ChEBI" id="CHEBI:29985"/>
        <dbReference type="ChEBI" id="CHEBI:30616"/>
        <dbReference type="ChEBI" id="CHEBI:35235"/>
        <dbReference type="ChEBI" id="CHEBI:43474"/>
        <dbReference type="ChEBI" id="CHEBI:58173"/>
        <dbReference type="ChEBI" id="CHEBI:456216"/>
        <dbReference type="EC" id="6.3.2.2"/>
    </reaction>
</comment>
<dbReference type="EMBL" id="AP008957">
    <property type="protein sequence ID" value="BAH36456.1"/>
    <property type="molecule type" value="Genomic_DNA"/>
</dbReference>
<evidence type="ECO:0000313" key="6">
    <source>
        <dbReference type="EMBL" id="BAH36456.1"/>
    </source>
</evidence>
<dbReference type="InterPro" id="IPR050141">
    <property type="entry name" value="GCL_type2/YbdK_subfam"/>
</dbReference>
<dbReference type="InterPro" id="IPR011793">
    <property type="entry name" value="YbdK"/>
</dbReference>
<dbReference type="Proteomes" id="UP000002204">
    <property type="component" value="Chromosome"/>
</dbReference>
<dbReference type="HAMAP" id="MF_01609">
    <property type="entry name" value="Glu_cys_ligase_2"/>
    <property type="match status" value="1"/>
</dbReference>
<dbReference type="InterPro" id="IPR014746">
    <property type="entry name" value="Gln_synth/guanido_kin_cat_dom"/>
</dbReference>
<name>C0ZU40_RHOE4</name>
<evidence type="ECO:0000256" key="1">
    <source>
        <dbReference type="ARBA" id="ARBA00022598"/>
    </source>
</evidence>
<reference evidence="6 7" key="2">
    <citation type="journal article" date="2006" name="Environ. Microbiol.">
        <title>Sequence analysis of three plasmids harboured in Rhodococcus erythropolis strain PR4.</title>
        <authorList>
            <person name="Sekine M."/>
            <person name="Tanikawa S."/>
            <person name="Omata S."/>
            <person name="Saito M."/>
            <person name="Fujisawa T."/>
            <person name="Tsukatani N."/>
            <person name="Tajima T."/>
            <person name="Sekigawa T."/>
            <person name="Kosugi H."/>
            <person name="Matsuo Y."/>
            <person name="Nishiko R."/>
            <person name="Imamura K."/>
            <person name="Ito M."/>
            <person name="Narita H."/>
            <person name="Tago S."/>
            <person name="Fujita N."/>
            <person name="Harayama S."/>
        </authorList>
    </citation>
    <scope>NUCLEOTIDE SEQUENCE [LARGE SCALE GENOMIC DNA]</scope>
    <source>
        <strain evidence="7">PR4 / NBRC 100887</strain>
    </source>
</reference>
<keyword evidence="3 5" id="KW-0067">ATP-binding</keyword>
<evidence type="ECO:0000313" key="7">
    <source>
        <dbReference type="Proteomes" id="UP000002204"/>
    </source>
</evidence>
<dbReference type="HOGENOM" id="CLU_044848_0_0_11"/>